<dbReference type="InterPro" id="IPR000644">
    <property type="entry name" value="CBS_dom"/>
</dbReference>
<dbReference type="PANTHER" id="PTHR43080:SF26">
    <property type="entry name" value="REGULATORY PROTEIN"/>
    <property type="match status" value="1"/>
</dbReference>
<dbReference type="Proteomes" id="UP000327294">
    <property type="component" value="Chromosome"/>
</dbReference>
<dbReference type="InterPro" id="IPR046342">
    <property type="entry name" value="CBS_dom_sf"/>
</dbReference>
<name>A0A5P8K782_9ACTN</name>
<organism evidence="4 5">
    <name type="scientific">Streptomyces phaeolivaceus</name>
    <dbReference type="NCBI Taxonomy" id="2653200"/>
    <lineage>
        <taxon>Bacteria</taxon>
        <taxon>Bacillati</taxon>
        <taxon>Actinomycetota</taxon>
        <taxon>Actinomycetes</taxon>
        <taxon>Kitasatosporales</taxon>
        <taxon>Streptomycetaceae</taxon>
        <taxon>Streptomyces</taxon>
    </lineage>
</organism>
<evidence type="ECO:0000256" key="2">
    <source>
        <dbReference type="PROSITE-ProRule" id="PRU00703"/>
    </source>
</evidence>
<proteinExistence type="predicted"/>
<dbReference type="EMBL" id="CP045096">
    <property type="protein sequence ID" value="QFQ98658.1"/>
    <property type="molecule type" value="Genomic_DNA"/>
</dbReference>
<dbReference type="Gene3D" id="3.10.580.10">
    <property type="entry name" value="CBS-domain"/>
    <property type="match status" value="1"/>
</dbReference>
<sequence>MPSSTHPTAADAMLAPELQVSDHTSIDRALDVLRGSHTEFVLIRDDTGRCAGIVTRDQLTAHGAKPWYAENTRVRDIAHDHSPFARPGMPAADVAADLRERSLAALPVVDDDGFALGIVTETRLQTVLAASAGGTAEQP</sequence>
<evidence type="ECO:0000313" key="4">
    <source>
        <dbReference type="EMBL" id="QFQ98658.1"/>
    </source>
</evidence>
<evidence type="ECO:0000259" key="3">
    <source>
        <dbReference type="PROSITE" id="PS51371"/>
    </source>
</evidence>
<feature type="domain" description="CBS" evidence="3">
    <location>
        <begin position="13"/>
        <end position="70"/>
    </location>
</feature>
<dbReference type="PANTHER" id="PTHR43080">
    <property type="entry name" value="CBS DOMAIN-CONTAINING PROTEIN CBSX3, MITOCHONDRIAL"/>
    <property type="match status" value="1"/>
</dbReference>
<keyword evidence="5" id="KW-1185">Reference proteome</keyword>
<protein>
    <submittedName>
        <fullName evidence="4">CBS domain-containing protein</fullName>
    </submittedName>
</protein>
<dbReference type="SUPFAM" id="SSF54631">
    <property type="entry name" value="CBS-domain pair"/>
    <property type="match status" value="1"/>
</dbReference>
<dbReference type="InterPro" id="IPR051257">
    <property type="entry name" value="Diverse_CBS-Domain"/>
</dbReference>
<dbReference type="KEGG" id="sphv:F9278_23655"/>
<dbReference type="CDD" id="cd02205">
    <property type="entry name" value="CBS_pair_SF"/>
    <property type="match status" value="1"/>
</dbReference>
<gene>
    <name evidence="4" type="ORF">F9278_23655</name>
</gene>
<evidence type="ECO:0000313" key="5">
    <source>
        <dbReference type="Proteomes" id="UP000327294"/>
    </source>
</evidence>
<dbReference type="AlphaFoldDB" id="A0A5P8K782"/>
<dbReference type="Pfam" id="PF00571">
    <property type="entry name" value="CBS"/>
    <property type="match status" value="2"/>
</dbReference>
<evidence type="ECO:0000256" key="1">
    <source>
        <dbReference type="ARBA" id="ARBA00023122"/>
    </source>
</evidence>
<feature type="domain" description="CBS" evidence="3">
    <location>
        <begin position="77"/>
        <end position="137"/>
    </location>
</feature>
<dbReference type="PROSITE" id="PS51371">
    <property type="entry name" value="CBS"/>
    <property type="match status" value="2"/>
</dbReference>
<keyword evidence="1 2" id="KW-0129">CBS domain</keyword>
<reference evidence="4 5" key="1">
    <citation type="submission" date="2019-10" db="EMBL/GenBank/DDBJ databases">
        <title>Streptomyces sp. strain GY16 isolated from leaves of Broussonetia papyrifera.</title>
        <authorList>
            <person name="Mo P."/>
        </authorList>
    </citation>
    <scope>NUCLEOTIDE SEQUENCE [LARGE SCALE GENOMIC DNA]</scope>
    <source>
        <strain evidence="4 5">GY16</strain>
    </source>
</reference>
<dbReference type="RefSeq" id="WP_152170110.1">
    <property type="nucleotide sequence ID" value="NZ_CP045096.1"/>
</dbReference>
<accession>A0A5P8K782</accession>